<dbReference type="GeneID" id="91093704"/>
<evidence type="ECO:0000256" key="4">
    <source>
        <dbReference type="PIRSR" id="PIRSR601310-3"/>
    </source>
</evidence>
<keyword evidence="8" id="KW-1185">Reference proteome</keyword>
<dbReference type="Pfam" id="PF11969">
    <property type="entry name" value="DcpS_C"/>
    <property type="match status" value="1"/>
</dbReference>
<organism evidence="7 8">
    <name type="scientific">Kwoniella dendrophila CBS 6074</name>
    <dbReference type="NCBI Taxonomy" id="1295534"/>
    <lineage>
        <taxon>Eukaryota</taxon>
        <taxon>Fungi</taxon>
        <taxon>Dikarya</taxon>
        <taxon>Basidiomycota</taxon>
        <taxon>Agaricomycotina</taxon>
        <taxon>Tremellomycetes</taxon>
        <taxon>Tremellales</taxon>
        <taxon>Cryptococcaceae</taxon>
        <taxon>Kwoniella</taxon>
    </lineage>
</organism>
<evidence type="ECO:0000259" key="6">
    <source>
        <dbReference type="PROSITE" id="PS51084"/>
    </source>
</evidence>
<name>A0AAX4JTA0_9TREE</name>
<feature type="domain" description="HIT" evidence="6">
    <location>
        <begin position="41"/>
        <end position="155"/>
    </location>
</feature>
<dbReference type="InterPro" id="IPR036265">
    <property type="entry name" value="HIT-like_sf"/>
</dbReference>
<evidence type="ECO:0000313" key="7">
    <source>
        <dbReference type="EMBL" id="WWC88129.1"/>
    </source>
</evidence>
<dbReference type="AlphaFoldDB" id="A0AAX4JTA0"/>
<evidence type="ECO:0000256" key="3">
    <source>
        <dbReference type="PIRSR" id="PIRSR601310-1"/>
    </source>
</evidence>
<dbReference type="PROSITE" id="PS51084">
    <property type="entry name" value="HIT_2"/>
    <property type="match status" value="1"/>
</dbReference>
<keyword evidence="1" id="KW-0547">Nucleotide-binding</keyword>
<dbReference type="PANTHER" id="PTHR12486:SF5">
    <property type="entry name" value="ADENOSINE 5'-MONOPHOSPHORAMIDASE HINT3"/>
    <property type="match status" value="1"/>
</dbReference>
<evidence type="ECO:0000256" key="1">
    <source>
        <dbReference type="ARBA" id="ARBA00022741"/>
    </source>
</evidence>
<dbReference type="InterPro" id="IPR001310">
    <property type="entry name" value="Histidine_triad_HIT"/>
</dbReference>
<dbReference type="InterPro" id="IPR011146">
    <property type="entry name" value="HIT-like"/>
</dbReference>
<dbReference type="RefSeq" id="XP_066074892.1">
    <property type="nucleotide sequence ID" value="XM_066218795.1"/>
</dbReference>
<protein>
    <recommendedName>
        <fullName evidence="6">HIT domain-containing protein</fullName>
    </recommendedName>
</protein>
<evidence type="ECO:0000256" key="5">
    <source>
        <dbReference type="PROSITE-ProRule" id="PRU00464"/>
    </source>
</evidence>
<dbReference type="PANTHER" id="PTHR12486">
    <property type="entry name" value="APRATAXIN-RELATED"/>
    <property type="match status" value="1"/>
</dbReference>
<accession>A0AAX4JTA0</accession>
<dbReference type="Proteomes" id="UP001355207">
    <property type="component" value="Chromosome 3"/>
</dbReference>
<reference evidence="7 8" key="1">
    <citation type="submission" date="2024-01" db="EMBL/GenBank/DDBJ databases">
        <title>Comparative genomics of Cryptococcus and Kwoniella reveals pathogenesis evolution and contrasting modes of karyotype evolution via chromosome fusion or intercentromeric recombination.</title>
        <authorList>
            <person name="Coelho M.A."/>
            <person name="David-Palma M."/>
            <person name="Shea T."/>
            <person name="Bowers K."/>
            <person name="McGinley-Smith S."/>
            <person name="Mohammad A.W."/>
            <person name="Gnirke A."/>
            <person name="Yurkov A.M."/>
            <person name="Nowrousian M."/>
            <person name="Sun S."/>
            <person name="Cuomo C.A."/>
            <person name="Heitman J."/>
        </authorList>
    </citation>
    <scope>NUCLEOTIDE SEQUENCE [LARGE SCALE GENOMIC DNA]</scope>
    <source>
        <strain evidence="7 8">CBS 6074</strain>
    </source>
</reference>
<dbReference type="SUPFAM" id="SSF54197">
    <property type="entry name" value="HIT-like"/>
    <property type="match status" value="1"/>
</dbReference>
<feature type="active site" description="Tele-AMP-histidine intermediate" evidence="3">
    <location>
        <position position="139"/>
    </location>
</feature>
<evidence type="ECO:0000313" key="8">
    <source>
        <dbReference type="Proteomes" id="UP001355207"/>
    </source>
</evidence>
<proteinExistence type="predicted"/>
<feature type="short sequence motif" description="Histidine triad motif" evidence="4 5">
    <location>
        <begin position="137"/>
        <end position="141"/>
    </location>
</feature>
<evidence type="ECO:0000256" key="2">
    <source>
        <dbReference type="ARBA" id="ARBA00022801"/>
    </source>
</evidence>
<gene>
    <name evidence="7" type="ORF">L201_003033</name>
</gene>
<dbReference type="PRINTS" id="PR00332">
    <property type="entry name" value="HISTRIAD"/>
</dbReference>
<sequence length="193" mass="21385">MPKFFSCSPTKSNSTTIEDSDSLLLRSNGNNINDKLSKQCIFCDVSKDKGFNVIYEDNRLIAFHDRTPRADIHLLIIPRNHTVSSVEQLRKEHIPLIQSMRLLANDLIPTKPTTSPTTSSIPTKMGFHIPPFSSVPHLHLHVFSGKHTFIGKFKYPISTSTSKPGGKGTSWFVTVDQVENILQSGGTIGLGRA</sequence>
<dbReference type="GO" id="GO:0000166">
    <property type="term" value="F:nucleotide binding"/>
    <property type="evidence" value="ECO:0007669"/>
    <property type="project" value="UniProtKB-KW"/>
</dbReference>
<dbReference type="GO" id="GO:0016787">
    <property type="term" value="F:hydrolase activity"/>
    <property type="evidence" value="ECO:0007669"/>
    <property type="project" value="UniProtKB-KW"/>
</dbReference>
<keyword evidence="2" id="KW-0378">Hydrolase</keyword>
<dbReference type="Gene3D" id="3.30.428.10">
    <property type="entry name" value="HIT-like"/>
    <property type="match status" value="1"/>
</dbReference>
<dbReference type="EMBL" id="CP144100">
    <property type="protein sequence ID" value="WWC88129.1"/>
    <property type="molecule type" value="Genomic_DNA"/>
</dbReference>